<organism evidence="2 3">
    <name type="scientific">Actinomadura gamaensis</name>
    <dbReference type="NCBI Taxonomy" id="1763541"/>
    <lineage>
        <taxon>Bacteria</taxon>
        <taxon>Bacillati</taxon>
        <taxon>Actinomycetota</taxon>
        <taxon>Actinomycetes</taxon>
        <taxon>Streptosporangiales</taxon>
        <taxon>Thermomonosporaceae</taxon>
        <taxon>Actinomadura</taxon>
    </lineage>
</organism>
<name>A0ABV9UCD1_9ACTN</name>
<gene>
    <name evidence="2" type="ORF">ACFPCY_36790</name>
</gene>
<feature type="region of interest" description="Disordered" evidence="1">
    <location>
        <begin position="140"/>
        <end position="167"/>
    </location>
</feature>
<feature type="compositionally biased region" description="Low complexity" evidence="1">
    <location>
        <begin position="1"/>
        <end position="18"/>
    </location>
</feature>
<keyword evidence="3" id="KW-1185">Reference proteome</keyword>
<evidence type="ECO:0000313" key="2">
    <source>
        <dbReference type="EMBL" id="MFC4912906.1"/>
    </source>
</evidence>
<comment type="caution">
    <text evidence="2">The sequence shown here is derived from an EMBL/GenBank/DDBJ whole genome shotgun (WGS) entry which is preliminary data.</text>
</comment>
<accession>A0ABV9UCD1</accession>
<protein>
    <submittedName>
        <fullName evidence="2">Helix-turn-helix domain-containing protein</fullName>
    </submittedName>
</protein>
<proteinExistence type="predicted"/>
<reference evidence="3" key="1">
    <citation type="journal article" date="2019" name="Int. J. Syst. Evol. Microbiol.">
        <title>The Global Catalogue of Microorganisms (GCM) 10K type strain sequencing project: providing services to taxonomists for standard genome sequencing and annotation.</title>
        <authorList>
            <consortium name="The Broad Institute Genomics Platform"/>
            <consortium name="The Broad Institute Genome Sequencing Center for Infectious Disease"/>
            <person name="Wu L."/>
            <person name="Ma J."/>
        </authorList>
    </citation>
    <scope>NUCLEOTIDE SEQUENCE [LARGE SCALE GENOMIC DNA]</scope>
    <source>
        <strain evidence="3">KLKA75</strain>
    </source>
</reference>
<dbReference type="RefSeq" id="WP_378263295.1">
    <property type="nucleotide sequence ID" value="NZ_JBHSIT010000014.1"/>
</dbReference>
<evidence type="ECO:0000256" key="1">
    <source>
        <dbReference type="SAM" id="MobiDB-lite"/>
    </source>
</evidence>
<dbReference type="EMBL" id="JBHSIT010000014">
    <property type="protein sequence ID" value="MFC4912906.1"/>
    <property type="molecule type" value="Genomic_DNA"/>
</dbReference>
<evidence type="ECO:0000313" key="3">
    <source>
        <dbReference type="Proteomes" id="UP001595872"/>
    </source>
</evidence>
<dbReference type="Proteomes" id="UP001595872">
    <property type="component" value="Unassembled WGS sequence"/>
</dbReference>
<sequence length="309" mass="32015">MVARDAIAPTESSAAAATDCRSPRGMRRVRTRHTSRFTVIPNGLAQHSGLSLRARGLGLLLLSLPDGADISIRALAARLNEGEMAIGRALRELETAGYLSRRVVRLDDGRLVTCTTVRDVPEEIDDELPSDLRGSRATLEAAPGADDAAPNESAPSAGRVGAASRTGRRPAQLASAALTAGTRVLLGVVAAEPRLSVGAATLPALAALVGQALAADVPPAEIHWVLTKGLPSEIRSAAALIRHRLDEQMPVWTAVASLRATASADSACGSRIAPSPAAVRWTECGDCARPLRTATPDGLCGDCRAVLAA</sequence>
<feature type="region of interest" description="Disordered" evidence="1">
    <location>
        <begin position="1"/>
        <end position="26"/>
    </location>
</feature>